<dbReference type="RefSeq" id="WP_045547185.1">
    <property type="nucleotide sequence ID" value="NZ_JZDQ02000001.1"/>
</dbReference>
<organism evidence="1 2">
    <name type="scientific">Nocardioides luteus</name>
    <dbReference type="NCBI Taxonomy" id="1844"/>
    <lineage>
        <taxon>Bacteria</taxon>
        <taxon>Bacillati</taxon>
        <taxon>Actinomycetota</taxon>
        <taxon>Actinomycetes</taxon>
        <taxon>Propionibacteriales</taxon>
        <taxon>Nocardioidaceae</taxon>
        <taxon>Nocardioides</taxon>
    </lineage>
</organism>
<proteinExistence type="predicted"/>
<reference evidence="1" key="1">
    <citation type="submission" date="2016-10" db="EMBL/GenBank/DDBJ databases">
        <title>Draft Genome Sequence of Nocardioides luteus Strain BAFB, an Alkane-Degrading Bacterium Isolated from JP-7 Polluted Soil.</title>
        <authorList>
            <person name="Brown L."/>
            <person name="Ruiz O.N."/>
            <person name="Gunasekera T."/>
        </authorList>
    </citation>
    <scope>NUCLEOTIDE SEQUENCE [LARGE SCALE GENOMIC DNA]</scope>
    <source>
        <strain evidence="1">BAFB</strain>
    </source>
</reference>
<dbReference type="AlphaFoldDB" id="A0A1J4NBD2"/>
<name>A0A1J4NBD2_9ACTN</name>
<keyword evidence="2" id="KW-1185">Reference proteome</keyword>
<accession>A0A1J4NBD2</accession>
<sequence length="72" mass="8113">MSDVLIRGLSDDELARIDTEATRLGLTRNEYLRRWFTPDALRPLPPARPVAGADFAKFAPLADRGLMRDAWS</sequence>
<dbReference type="EMBL" id="JZDQ02000001">
    <property type="protein sequence ID" value="OIJ28802.1"/>
    <property type="molecule type" value="Genomic_DNA"/>
</dbReference>
<dbReference type="OrthoDB" id="3215765at2"/>
<comment type="caution">
    <text evidence="1">The sequence shown here is derived from an EMBL/GenBank/DDBJ whole genome shotgun (WGS) entry which is preliminary data.</text>
</comment>
<gene>
    <name evidence="1" type="ORF">UG56_000800</name>
</gene>
<evidence type="ECO:0000313" key="2">
    <source>
        <dbReference type="Proteomes" id="UP000033772"/>
    </source>
</evidence>
<evidence type="ECO:0000313" key="1">
    <source>
        <dbReference type="EMBL" id="OIJ28802.1"/>
    </source>
</evidence>
<dbReference type="GO" id="GO:0006355">
    <property type="term" value="P:regulation of DNA-templated transcription"/>
    <property type="evidence" value="ECO:0007669"/>
    <property type="project" value="InterPro"/>
</dbReference>
<dbReference type="InterPro" id="IPR013321">
    <property type="entry name" value="Arc_rbn_hlx_hlx"/>
</dbReference>
<evidence type="ECO:0008006" key="3">
    <source>
        <dbReference type="Google" id="ProtNLM"/>
    </source>
</evidence>
<dbReference type="Proteomes" id="UP000033772">
    <property type="component" value="Unassembled WGS sequence"/>
</dbReference>
<protein>
    <recommendedName>
        <fullName evidence="3">Ribbon-helix-helix protein CopG domain-containing protein</fullName>
    </recommendedName>
</protein>
<dbReference type="STRING" id="1844.UG56_000800"/>
<dbReference type="Gene3D" id="1.10.1220.10">
    <property type="entry name" value="Met repressor-like"/>
    <property type="match status" value="1"/>
</dbReference>